<protein>
    <recommendedName>
        <fullName evidence="3">ISXO2-like transposase domain protein</fullName>
    </recommendedName>
</protein>
<organism evidence="1 2">
    <name type="scientific">Leptospira broomii serovar Hurstbridge str. 5399</name>
    <dbReference type="NCBI Taxonomy" id="1049789"/>
    <lineage>
        <taxon>Bacteria</taxon>
        <taxon>Pseudomonadati</taxon>
        <taxon>Spirochaetota</taxon>
        <taxon>Spirochaetia</taxon>
        <taxon>Leptospirales</taxon>
        <taxon>Leptospiraceae</taxon>
        <taxon>Leptospira</taxon>
    </lineage>
</organism>
<name>T0GDR7_9LEPT</name>
<gene>
    <name evidence="1" type="ORF">LEP1GSC050_2773</name>
</gene>
<dbReference type="Proteomes" id="UP000015454">
    <property type="component" value="Unassembled WGS sequence"/>
</dbReference>
<keyword evidence="2" id="KW-1185">Reference proteome</keyword>
<sequence length="493" mass="56369">MRFPKIAFRAKKNWIRKSSRSIFVDNLENSQKGLKISSILRLFSLKSLQMAVTLSGYPFITFHKSQNASTHTFLRKVLGTDNLPTVSGENGLVVTSDSRRSSTVKQLKPSAKTRFNSKFPHINIFYHTELTKSLLRNLYPKDCPSCNVSLSKDVSTRENVIRCPKCKYQISRTSGTPLEHLKIPLWTFSYVLLEAIHRFPLGLSASEIQRRLGISSRTSTLLKRRLQVFLSDLIPSIKDEMVKDIKKAWRGKNLPENGDLRPFIEGKPVVSIDTLALFSASQRANGFRKRFKHKGQTASIYLSDAVAKQKGVYQIGTLALTQAIKGGPVIFDSIPDQKQRTVQPFLDYLPKNTVTFGDEGFPYLERNNVNYRQVNHSLRAVDSKRNVWGRNRWSTEAGVNNQCAEGNQRSIKYSFLASYSYFKPSNSILYLNEYSALKGIRVYGLEKLNSKNLKLLRNVSSRSRLKLKRCPTKALRKLAVHYWYLEIRPPIFF</sequence>
<evidence type="ECO:0000313" key="1">
    <source>
        <dbReference type="EMBL" id="EQA44964.1"/>
    </source>
</evidence>
<dbReference type="EMBL" id="AHMO02000008">
    <property type="protein sequence ID" value="EQA44964.1"/>
    <property type="molecule type" value="Genomic_DNA"/>
</dbReference>
<evidence type="ECO:0000313" key="2">
    <source>
        <dbReference type="Proteomes" id="UP000015454"/>
    </source>
</evidence>
<dbReference type="AlphaFoldDB" id="T0GDR7"/>
<accession>T0GDR7</accession>
<evidence type="ECO:0008006" key="3">
    <source>
        <dbReference type="Google" id="ProtNLM"/>
    </source>
</evidence>
<comment type="caution">
    <text evidence="1">The sequence shown here is derived from an EMBL/GenBank/DDBJ whole genome shotgun (WGS) entry which is preliminary data.</text>
</comment>
<proteinExistence type="predicted"/>
<reference evidence="1" key="1">
    <citation type="submission" date="2013-05" db="EMBL/GenBank/DDBJ databases">
        <authorList>
            <person name="Harkins D.M."/>
            <person name="Durkin A.S."/>
            <person name="Brinkac L.M."/>
            <person name="Haft D.H."/>
            <person name="Selengut J.D."/>
            <person name="Sanka R."/>
            <person name="DePew J."/>
            <person name="Purushe J."/>
            <person name="Hartskeerl R.A."/>
            <person name="Ahmed A."/>
            <person name="van der Linden H."/>
            <person name="Goris M.G.A."/>
            <person name="Vinetz J.M."/>
            <person name="Sutton G.G."/>
            <person name="Nierman W.C."/>
            <person name="Fouts D.E."/>
        </authorList>
    </citation>
    <scope>NUCLEOTIDE SEQUENCE [LARGE SCALE GENOMIC DNA]</scope>
    <source>
        <strain evidence="1">5399</strain>
    </source>
</reference>